<evidence type="ECO:0000313" key="1">
    <source>
        <dbReference type="EMBL" id="MPC17861.1"/>
    </source>
</evidence>
<accession>A0A5B7D976</accession>
<protein>
    <submittedName>
        <fullName evidence="1">Uncharacterized protein</fullName>
    </submittedName>
</protein>
<sequence>MIRLVLLWRQDRPSGIDAFTAALLSSQVPLFSRLRDHESLMTHHRSLAAAATHCGCCAAPGQRRPAT</sequence>
<dbReference type="Proteomes" id="UP000324222">
    <property type="component" value="Unassembled WGS sequence"/>
</dbReference>
<dbReference type="EMBL" id="VSRR010000626">
    <property type="protein sequence ID" value="MPC17861.1"/>
    <property type="molecule type" value="Genomic_DNA"/>
</dbReference>
<reference evidence="1 2" key="1">
    <citation type="submission" date="2019-05" db="EMBL/GenBank/DDBJ databases">
        <title>Another draft genome of Portunus trituberculatus and its Hox gene families provides insights of decapod evolution.</title>
        <authorList>
            <person name="Jeong J.-H."/>
            <person name="Song I."/>
            <person name="Kim S."/>
            <person name="Choi T."/>
            <person name="Kim D."/>
            <person name="Ryu S."/>
            <person name="Kim W."/>
        </authorList>
    </citation>
    <scope>NUCLEOTIDE SEQUENCE [LARGE SCALE GENOMIC DNA]</scope>
    <source>
        <tissue evidence="1">Muscle</tissue>
    </source>
</reference>
<name>A0A5B7D976_PORTR</name>
<keyword evidence="2" id="KW-1185">Reference proteome</keyword>
<dbReference type="AlphaFoldDB" id="A0A5B7D976"/>
<gene>
    <name evidence="1" type="ORF">E2C01_010728</name>
</gene>
<organism evidence="1 2">
    <name type="scientific">Portunus trituberculatus</name>
    <name type="common">Swimming crab</name>
    <name type="synonym">Neptunus trituberculatus</name>
    <dbReference type="NCBI Taxonomy" id="210409"/>
    <lineage>
        <taxon>Eukaryota</taxon>
        <taxon>Metazoa</taxon>
        <taxon>Ecdysozoa</taxon>
        <taxon>Arthropoda</taxon>
        <taxon>Crustacea</taxon>
        <taxon>Multicrustacea</taxon>
        <taxon>Malacostraca</taxon>
        <taxon>Eumalacostraca</taxon>
        <taxon>Eucarida</taxon>
        <taxon>Decapoda</taxon>
        <taxon>Pleocyemata</taxon>
        <taxon>Brachyura</taxon>
        <taxon>Eubrachyura</taxon>
        <taxon>Portunoidea</taxon>
        <taxon>Portunidae</taxon>
        <taxon>Portuninae</taxon>
        <taxon>Portunus</taxon>
    </lineage>
</organism>
<proteinExistence type="predicted"/>
<evidence type="ECO:0000313" key="2">
    <source>
        <dbReference type="Proteomes" id="UP000324222"/>
    </source>
</evidence>
<comment type="caution">
    <text evidence="1">The sequence shown here is derived from an EMBL/GenBank/DDBJ whole genome shotgun (WGS) entry which is preliminary data.</text>
</comment>